<dbReference type="Proteomes" id="UP001320245">
    <property type="component" value="Unassembled WGS sequence"/>
</dbReference>
<protein>
    <submittedName>
        <fullName evidence="1">Uncharacterized protein</fullName>
    </submittedName>
</protein>
<organism evidence="1 2">
    <name type="scientific">Cytospora paraplurivora</name>
    <dbReference type="NCBI Taxonomy" id="2898453"/>
    <lineage>
        <taxon>Eukaryota</taxon>
        <taxon>Fungi</taxon>
        <taxon>Dikarya</taxon>
        <taxon>Ascomycota</taxon>
        <taxon>Pezizomycotina</taxon>
        <taxon>Sordariomycetes</taxon>
        <taxon>Sordariomycetidae</taxon>
        <taxon>Diaporthales</taxon>
        <taxon>Cytosporaceae</taxon>
        <taxon>Cytospora</taxon>
    </lineage>
</organism>
<gene>
    <name evidence="1" type="ORF">SLS53_006387</name>
</gene>
<reference evidence="1 2" key="1">
    <citation type="journal article" date="2023" name="PLoS ONE">
        <title>Cytospora paraplurivora sp. nov. isolated from orchards with fruit tree decline syndrome in Ontario, Canada.</title>
        <authorList>
            <person name="Ilyukhin E."/>
            <person name="Nguyen H.D.T."/>
            <person name="Castle A.J."/>
            <person name="Ellouze W."/>
        </authorList>
    </citation>
    <scope>NUCLEOTIDE SEQUENCE [LARGE SCALE GENOMIC DNA]</scope>
    <source>
        <strain evidence="1 2">FDS-564</strain>
    </source>
</reference>
<sequence length="100" mass="11560">MWYIHVSVKVNTEDRLRDHTAPFLQRNAPSYLPSPSVACASFPEEHCDLTDHLVLRYLDNEILGRLVDTMPLFKHADAYAGIPEDVPERFREGRRQGPNR</sequence>
<proteinExistence type="predicted"/>
<evidence type="ECO:0000313" key="2">
    <source>
        <dbReference type="Proteomes" id="UP001320245"/>
    </source>
</evidence>
<name>A0AAN9U5A8_9PEZI</name>
<comment type="caution">
    <text evidence="1">The sequence shown here is derived from an EMBL/GenBank/DDBJ whole genome shotgun (WGS) entry which is preliminary data.</text>
</comment>
<dbReference type="EMBL" id="JAJSPL020000028">
    <property type="protein sequence ID" value="KAK7737767.1"/>
    <property type="molecule type" value="Genomic_DNA"/>
</dbReference>
<keyword evidence="2" id="KW-1185">Reference proteome</keyword>
<dbReference type="AlphaFoldDB" id="A0AAN9U5A8"/>
<evidence type="ECO:0000313" key="1">
    <source>
        <dbReference type="EMBL" id="KAK7737767.1"/>
    </source>
</evidence>
<accession>A0AAN9U5A8</accession>